<name>A0A699RU51_TANCI</name>
<feature type="non-terminal residue" evidence="1">
    <location>
        <position position="1"/>
    </location>
</feature>
<accession>A0A699RU51</accession>
<organism evidence="1">
    <name type="scientific">Tanacetum cinerariifolium</name>
    <name type="common">Dalmatian daisy</name>
    <name type="synonym">Chrysanthemum cinerariifolium</name>
    <dbReference type="NCBI Taxonomy" id="118510"/>
    <lineage>
        <taxon>Eukaryota</taxon>
        <taxon>Viridiplantae</taxon>
        <taxon>Streptophyta</taxon>
        <taxon>Embryophyta</taxon>
        <taxon>Tracheophyta</taxon>
        <taxon>Spermatophyta</taxon>
        <taxon>Magnoliopsida</taxon>
        <taxon>eudicotyledons</taxon>
        <taxon>Gunneridae</taxon>
        <taxon>Pentapetalae</taxon>
        <taxon>asterids</taxon>
        <taxon>campanulids</taxon>
        <taxon>Asterales</taxon>
        <taxon>Asteraceae</taxon>
        <taxon>Asteroideae</taxon>
        <taxon>Anthemideae</taxon>
        <taxon>Anthemidinae</taxon>
        <taxon>Tanacetum</taxon>
    </lineage>
</organism>
<feature type="non-terminal residue" evidence="1">
    <location>
        <position position="216"/>
    </location>
</feature>
<evidence type="ECO:0000313" key="1">
    <source>
        <dbReference type="EMBL" id="GFC88768.1"/>
    </source>
</evidence>
<reference evidence="1" key="1">
    <citation type="journal article" date="2019" name="Sci. Rep.">
        <title>Draft genome of Tanacetum cinerariifolium, the natural source of mosquito coil.</title>
        <authorList>
            <person name="Yamashiro T."/>
            <person name="Shiraishi A."/>
            <person name="Satake H."/>
            <person name="Nakayama K."/>
        </authorList>
    </citation>
    <scope>NUCLEOTIDE SEQUENCE</scope>
</reference>
<proteinExistence type="predicted"/>
<protein>
    <recommendedName>
        <fullName evidence="2">Reverse transcriptase domain-containing protein</fullName>
    </recommendedName>
</protein>
<gene>
    <name evidence="1" type="ORF">Tci_860738</name>
</gene>
<dbReference type="AlphaFoldDB" id="A0A699RU51"/>
<dbReference type="EMBL" id="BKCJ011117304">
    <property type="protein sequence ID" value="GFC88768.1"/>
    <property type="molecule type" value="Genomic_DNA"/>
</dbReference>
<evidence type="ECO:0008006" key="2">
    <source>
        <dbReference type="Google" id="ProtNLM"/>
    </source>
</evidence>
<comment type="caution">
    <text evidence="1">The sequence shown here is derived from an EMBL/GenBank/DDBJ whole genome shotgun (WGS) entry which is preliminary data.</text>
</comment>
<sequence length="216" mass="24382">SKGEKIKESKLLIDELDLPCDFLPSSEYDSFPSEDFSRVDALLSTNNEDKVFNPGILIQENPFEIITRVVQDKELAISNASLIHEDFYPPLYELPFFKEVPSEDLLEDLFSNQPSGNSTFSSHPELTLPEVQGDIFELEGGNVLPEKLLDLVSTKDVHPLIHVNLLSDSTTYSSSSSSLLEKLIDELALITFPSKYDDDLQFKVESDIKEIEFLLH</sequence>